<sequence>MPEGDTVWRTAHHLHEAFANTTLTRTDFRVPQYATVDLVGQRVDEVVSYGKHLLMRTEAFTVHSHLKMEGSWHLYRLPRPRWRRPAHSARAVLENNDWQAVGFSLGLLEVLPRDRETDVVGHLGPDLLGDDFDAEEADSRVSSDPDRPVFLALLDQRNVAGFGNEYVNELLFLRRLAPTRPVGEVPDVHGLIELGQRLLSANARQVDRSFGVDLRGRRRGDEPRWVYGRAGRPCRRCGTAIHQGHLGDDPTRERVTFWCPRCQT</sequence>
<evidence type="ECO:0000259" key="15">
    <source>
        <dbReference type="PROSITE" id="PS51068"/>
    </source>
</evidence>
<evidence type="ECO:0000256" key="1">
    <source>
        <dbReference type="ARBA" id="ARBA00009409"/>
    </source>
</evidence>
<evidence type="ECO:0000256" key="8">
    <source>
        <dbReference type="ARBA" id="ARBA00023125"/>
    </source>
</evidence>
<dbReference type="InterPro" id="IPR000214">
    <property type="entry name" value="Znf_DNA_glyclase/AP_lyase"/>
</dbReference>
<dbReference type="PROSITE" id="PS51066">
    <property type="entry name" value="ZF_FPG_2"/>
    <property type="match status" value="1"/>
</dbReference>
<evidence type="ECO:0000256" key="2">
    <source>
        <dbReference type="ARBA" id="ARBA00012720"/>
    </source>
</evidence>
<organism evidence="16 17">
    <name type="scientific">Aeromicrobium camelliae</name>
    <dbReference type="NCBI Taxonomy" id="1538144"/>
    <lineage>
        <taxon>Bacteria</taxon>
        <taxon>Bacillati</taxon>
        <taxon>Actinomycetota</taxon>
        <taxon>Actinomycetes</taxon>
        <taxon>Propionibacteriales</taxon>
        <taxon>Nocardioidaceae</taxon>
        <taxon>Aeromicrobium</taxon>
    </lineage>
</organism>
<dbReference type="InterPro" id="IPR012319">
    <property type="entry name" value="FPG_cat"/>
</dbReference>
<dbReference type="GO" id="GO:0000703">
    <property type="term" value="F:oxidized pyrimidine nucleobase lesion DNA N-glycosylase activity"/>
    <property type="evidence" value="ECO:0007669"/>
    <property type="project" value="TreeGrafter"/>
</dbReference>
<dbReference type="InterPro" id="IPR044090">
    <property type="entry name" value="Nei2_N"/>
</dbReference>
<keyword evidence="11" id="KW-0511">Multifunctional enzyme</keyword>
<evidence type="ECO:0000256" key="7">
    <source>
        <dbReference type="ARBA" id="ARBA00022833"/>
    </source>
</evidence>
<dbReference type="SUPFAM" id="SSF46946">
    <property type="entry name" value="S13-like H2TH domain"/>
    <property type="match status" value="1"/>
</dbReference>
<keyword evidence="4" id="KW-0227">DNA damage</keyword>
<evidence type="ECO:0000256" key="10">
    <source>
        <dbReference type="ARBA" id="ARBA00023239"/>
    </source>
</evidence>
<dbReference type="GO" id="GO:0140078">
    <property type="term" value="F:class I DNA-(apurinic or apyrimidinic site) endonuclease activity"/>
    <property type="evidence" value="ECO:0007669"/>
    <property type="project" value="UniProtKB-EC"/>
</dbReference>
<dbReference type="Gene3D" id="3.20.190.10">
    <property type="entry name" value="MutM-like, N-terminal"/>
    <property type="match status" value="1"/>
</dbReference>
<keyword evidence="9" id="KW-0234">DNA repair</keyword>
<keyword evidence="6" id="KW-0378">Hydrolase</keyword>
<evidence type="ECO:0000256" key="13">
    <source>
        <dbReference type="PROSITE-ProRule" id="PRU00391"/>
    </source>
</evidence>
<dbReference type="Pfam" id="PF01149">
    <property type="entry name" value="Fapy_DNA_glyco"/>
    <property type="match status" value="1"/>
</dbReference>
<dbReference type="Gene3D" id="1.10.8.50">
    <property type="match status" value="1"/>
</dbReference>
<evidence type="ECO:0000256" key="5">
    <source>
        <dbReference type="ARBA" id="ARBA00022771"/>
    </source>
</evidence>
<comment type="caution">
    <text evidence="16">The sequence shown here is derived from an EMBL/GenBank/DDBJ whole genome shotgun (WGS) entry which is preliminary data.</text>
</comment>
<evidence type="ECO:0000256" key="3">
    <source>
        <dbReference type="ARBA" id="ARBA00022723"/>
    </source>
</evidence>
<dbReference type="InterPro" id="IPR010979">
    <property type="entry name" value="Ribosomal_uS13-like_H2TH"/>
</dbReference>
<dbReference type="OrthoDB" id="9800855at2"/>
<keyword evidence="7" id="KW-0862">Zinc</keyword>
<dbReference type="PANTHER" id="PTHR42697:SF1">
    <property type="entry name" value="ENDONUCLEASE 8"/>
    <property type="match status" value="1"/>
</dbReference>
<proteinExistence type="inferred from homology"/>
<accession>A0A3N6X967</accession>
<gene>
    <name evidence="16" type="ORF">EHW97_01515</name>
</gene>
<comment type="similarity">
    <text evidence="1">Belongs to the FPG family.</text>
</comment>
<evidence type="ECO:0000256" key="6">
    <source>
        <dbReference type="ARBA" id="ARBA00022801"/>
    </source>
</evidence>
<feature type="domain" description="Formamidopyrimidine-DNA glycosylase catalytic" evidence="15">
    <location>
        <begin position="2"/>
        <end position="102"/>
    </location>
</feature>
<evidence type="ECO:0000256" key="4">
    <source>
        <dbReference type="ARBA" id="ARBA00022763"/>
    </source>
</evidence>
<dbReference type="PANTHER" id="PTHR42697">
    <property type="entry name" value="ENDONUCLEASE 8"/>
    <property type="match status" value="1"/>
</dbReference>
<dbReference type="SUPFAM" id="SSF57716">
    <property type="entry name" value="Glucocorticoid receptor-like (DNA-binding domain)"/>
    <property type="match status" value="1"/>
</dbReference>
<keyword evidence="3" id="KW-0479">Metal-binding</keyword>
<evidence type="ECO:0000313" key="17">
    <source>
        <dbReference type="Proteomes" id="UP000275225"/>
    </source>
</evidence>
<dbReference type="PROSITE" id="PS51068">
    <property type="entry name" value="FPG_CAT"/>
    <property type="match status" value="1"/>
</dbReference>
<dbReference type="RefSeq" id="WP_124235388.1">
    <property type="nucleotide sequence ID" value="NZ_JBHUFI010000007.1"/>
</dbReference>
<dbReference type="Proteomes" id="UP000275225">
    <property type="component" value="Unassembled WGS sequence"/>
</dbReference>
<dbReference type="GO" id="GO:0006284">
    <property type="term" value="P:base-excision repair"/>
    <property type="evidence" value="ECO:0007669"/>
    <property type="project" value="InterPro"/>
</dbReference>
<evidence type="ECO:0000256" key="11">
    <source>
        <dbReference type="ARBA" id="ARBA00023268"/>
    </source>
</evidence>
<evidence type="ECO:0000313" key="16">
    <source>
        <dbReference type="EMBL" id="RQN10193.1"/>
    </source>
</evidence>
<reference evidence="16 17" key="1">
    <citation type="submission" date="2018-11" db="EMBL/GenBank/DDBJ databases">
        <authorList>
            <person name="Li F."/>
        </authorList>
    </citation>
    <scope>NUCLEOTIDE SEQUENCE [LARGE SCALE GENOMIC DNA]</scope>
    <source>
        <strain evidence="16 17">YS17T</strain>
    </source>
</reference>
<dbReference type="EC" id="4.2.99.18" evidence="2"/>
<feature type="domain" description="FPG-type" evidence="14">
    <location>
        <begin position="225"/>
        <end position="264"/>
    </location>
</feature>
<protein>
    <recommendedName>
        <fullName evidence="2">DNA-(apurinic or apyrimidinic site) lyase</fullName>
        <ecNumber evidence="2">4.2.99.18</ecNumber>
    </recommendedName>
</protein>
<name>A0A3N6X967_9ACTN</name>
<evidence type="ECO:0000259" key="14">
    <source>
        <dbReference type="PROSITE" id="PS51066"/>
    </source>
</evidence>
<dbReference type="InterPro" id="IPR035937">
    <property type="entry name" value="FPG_N"/>
</dbReference>
<dbReference type="GO" id="GO:0003684">
    <property type="term" value="F:damaged DNA binding"/>
    <property type="evidence" value="ECO:0007669"/>
    <property type="project" value="InterPro"/>
</dbReference>
<keyword evidence="5 13" id="KW-0863">Zinc-finger</keyword>
<dbReference type="SMART" id="SM01232">
    <property type="entry name" value="H2TH"/>
    <property type="match status" value="1"/>
</dbReference>
<dbReference type="CDD" id="cd08971">
    <property type="entry name" value="AcNei2_N"/>
    <property type="match status" value="1"/>
</dbReference>
<keyword evidence="8" id="KW-0238">DNA-binding</keyword>
<dbReference type="AlphaFoldDB" id="A0A3N6X967"/>
<keyword evidence="12" id="KW-0326">Glycosidase</keyword>
<dbReference type="EMBL" id="RQJX01000001">
    <property type="protein sequence ID" value="RQN10193.1"/>
    <property type="molecule type" value="Genomic_DNA"/>
</dbReference>
<evidence type="ECO:0000256" key="9">
    <source>
        <dbReference type="ARBA" id="ARBA00023204"/>
    </source>
</evidence>
<keyword evidence="10" id="KW-0456">Lyase</keyword>
<evidence type="ECO:0000256" key="12">
    <source>
        <dbReference type="ARBA" id="ARBA00023295"/>
    </source>
</evidence>
<dbReference type="InterPro" id="IPR015886">
    <property type="entry name" value="H2TH_FPG"/>
</dbReference>
<keyword evidence="17" id="KW-1185">Reference proteome</keyword>
<dbReference type="SUPFAM" id="SSF81624">
    <property type="entry name" value="N-terminal domain of MutM-like DNA repair proteins"/>
    <property type="match status" value="1"/>
</dbReference>
<dbReference type="GO" id="GO:0008270">
    <property type="term" value="F:zinc ion binding"/>
    <property type="evidence" value="ECO:0007669"/>
    <property type="project" value="UniProtKB-KW"/>
</dbReference>
<dbReference type="SMART" id="SM00898">
    <property type="entry name" value="Fapy_DNA_glyco"/>
    <property type="match status" value="1"/>
</dbReference>
<dbReference type="Pfam" id="PF06831">
    <property type="entry name" value="H2TH"/>
    <property type="match status" value="1"/>
</dbReference>